<dbReference type="EMBL" id="FOWW01000006">
    <property type="protein sequence ID" value="SFQ37224.1"/>
    <property type="molecule type" value="Genomic_DNA"/>
</dbReference>
<keyword evidence="3" id="KW-1185">Reference proteome</keyword>
<sequence>MTAPTLTRHTVATRSGPLSYLSAGRGPAALFVHGVGTNANLWTGVLEALATERRCLALDLPLHGRSPAADDQDLSLGGLATAIADFCAALDLDQVDLVANDTGGAVAQVLAARHPRLPRTLVLTNCETHDNVPPEALRPTVELARRGELAAIGAQLVANPEQARQDVFGGAFQYPERLTDEAVRDYLEPVFGTERAGRLFERLLTSLDAAELVAAEPRLKELAVPTLLVWGTDDPNFPPRWAHWLRDTLPRVVDLVEVEGGRLFFPAERPADLARPVRRFWREHG</sequence>
<dbReference type="PRINTS" id="PR00111">
    <property type="entry name" value="ABHYDROLASE"/>
</dbReference>
<dbReference type="SUPFAM" id="SSF53474">
    <property type="entry name" value="alpha/beta-Hydrolases"/>
    <property type="match status" value="1"/>
</dbReference>
<dbReference type="Pfam" id="PF00561">
    <property type="entry name" value="Abhydrolase_1"/>
    <property type="match status" value="1"/>
</dbReference>
<proteinExistence type="predicted"/>
<dbReference type="InterPro" id="IPR029058">
    <property type="entry name" value="AB_hydrolase_fold"/>
</dbReference>
<dbReference type="Gene3D" id="3.40.50.1820">
    <property type="entry name" value="alpha/beta hydrolase"/>
    <property type="match status" value="1"/>
</dbReference>
<evidence type="ECO:0000313" key="2">
    <source>
        <dbReference type="EMBL" id="SFQ37224.1"/>
    </source>
</evidence>
<evidence type="ECO:0000313" key="3">
    <source>
        <dbReference type="Proteomes" id="UP000198727"/>
    </source>
</evidence>
<feature type="domain" description="AB hydrolase-1" evidence="1">
    <location>
        <begin position="30"/>
        <end position="265"/>
    </location>
</feature>
<dbReference type="GO" id="GO:0003824">
    <property type="term" value="F:catalytic activity"/>
    <property type="evidence" value="ECO:0007669"/>
    <property type="project" value="UniProtKB-ARBA"/>
</dbReference>
<name>A0A1I5XZA3_9PSEU</name>
<dbReference type="InterPro" id="IPR000073">
    <property type="entry name" value="AB_hydrolase_1"/>
</dbReference>
<evidence type="ECO:0000259" key="1">
    <source>
        <dbReference type="Pfam" id="PF00561"/>
    </source>
</evidence>
<dbReference type="InterPro" id="IPR050266">
    <property type="entry name" value="AB_hydrolase_sf"/>
</dbReference>
<dbReference type="RefSeq" id="WP_092532005.1">
    <property type="nucleotide sequence ID" value="NZ_FOWW01000006.1"/>
</dbReference>
<dbReference type="STRING" id="587909.SAMN05421810_106337"/>
<dbReference type="PANTHER" id="PTHR43798">
    <property type="entry name" value="MONOACYLGLYCEROL LIPASE"/>
    <property type="match status" value="1"/>
</dbReference>
<dbReference type="AlphaFoldDB" id="A0A1I5XZA3"/>
<gene>
    <name evidence="2" type="ORF">SAMN05421810_106337</name>
</gene>
<reference evidence="3" key="1">
    <citation type="submission" date="2016-10" db="EMBL/GenBank/DDBJ databases">
        <authorList>
            <person name="Varghese N."/>
            <person name="Submissions S."/>
        </authorList>
    </citation>
    <scope>NUCLEOTIDE SEQUENCE [LARGE SCALE GENOMIC DNA]</scope>
    <source>
        <strain evidence="3">CGMCC 4.5579</strain>
    </source>
</reference>
<organism evidence="2 3">
    <name type="scientific">Amycolatopsis arida</name>
    <dbReference type="NCBI Taxonomy" id="587909"/>
    <lineage>
        <taxon>Bacteria</taxon>
        <taxon>Bacillati</taxon>
        <taxon>Actinomycetota</taxon>
        <taxon>Actinomycetes</taxon>
        <taxon>Pseudonocardiales</taxon>
        <taxon>Pseudonocardiaceae</taxon>
        <taxon>Amycolatopsis</taxon>
    </lineage>
</organism>
<protein>
    <submittedName>
        <fullName evidence="2">Pimeloyl-ACP methyl ester carboxylesterase</fullName>
    </submittedName>
</protein>
<dbReference type="OrthoDB" id="3400345at2"/>
<accession>A0A1I5XZA3</accession>
<dbReference type="Proteomes" id="UP000198727">
    <property type="component" value="Unassembled WGS sequence"/>
</dbReference>